<dbReference type="HOGENOM" id="CLU_124984_0_0_4"/>
<evidence type="ECO:0008006" key="4">
    <source>
        <dbReference type="Google" id="ProtNLM"/>
    </source>
</evidence>
<dbReference type="Pfam" id="PF14352">
    <property type="entry name" value="DUF4402"/>
    <property type="match status" value="1"/>
</dbReference>
<sequence>MLRCCRIAVLAAALPQAAAQQALSVTPVAPLAFGRFAAGTGGQVTISAGGVRTASGGVVLLSSAGGSPAQFSLAGEPHAAYSIGLPADGSVVLTNAAGHTMPVQSFFSSPSGSGQLGPGGTQTMSVGASLGVAAGQRVGNYSGSFQVFLNYN</sequence>
<dbReference type="InterPro" id="IPR025514">
    <property type="entry name" value="DUF4402"/>
</dbReference>
<dbReference type="Proteomes" id="UP000008385">
    <property type="component" value="Chromosome"/>
</dbReference>
<dbReference type="eggNOG" id="ENOG50315YP">
    <property type="taxonomic scope" value="Bacteria"/>
</dbReference>
<keyword evidence="3" id="KW-1185">Reference proteome</keyword>
<dbReference type="EMBL" id="CP000245">
    <property type="protein sequence ID" value="AEG91846.1"/>
    <property type="molecule type" value="Genomic_DNA"/>
</dbReference>
<accession>F5XXP3</accession>
<feature type="chain" id="PRO_5003329159" description="DUF4402 domain-containing protein" evidence="1">
    <location>
        <begin position="20"/>
        <end position="152"/>
    </location>
</feature>
<dbReference type="AlphaFoldDB" id="F5XXP3"/>
<dbReference type="STRING" id="365046.Rta_07650"/>
<dbReference type="RefSeq" id="WP_013900079.1">
    <property type="nucleotide sequence ID" value="NC_015677.1"/>
</dbReference>
<evidence type="ECO:0000313" key="2">
    <source>
        <dbReference type="EMBL" id="AEG91846.1"/>
    </source>
</evidence>
<gene>
    <name evidence="2" type="ordered locus">Rta_07650</name>
</gene>
<reference evidence="3" key="1">
    <citation type="submission" date="2006-01" db="EMBL/GenBank/DDBJ databases">
        <title>Genome of the cyst-dividing bacterium Ramlibacter tataouinensis.</title>
        <authorList>
            <person name="Barakat M."/>
            <person name="Ortet P."/>
            <person name="De Luca G."/>
            <person name="Jourlin-Castelli C."/>
            <person name="Ansaldi M."/>
            <person name="Py B."/>
            <person name="Fichant G."/>
            <person name="Coutinho P."/>
            <person name="Voulhoux R."/>
            <person name="Bastien O."/>
            <person name="Roy S."/>
            <person name="Marechal E."/>
            <person name="Henrissat B."/>
            <person name="Quentin Y."/>
            <person name="Noirot P."/>
            <person name="Filloux A."/>
            <person name="Mejean V."/>
            <person name="DuBow M."/>
            <person name="Barras F."/>
            <person name="Heulin T."/>
        </authorList>
    </citation>
    <scope>NUCLEOTIDE SEQUENCE [LARGE SCALE GENOMIC DNA]</scope>
    <source>
        <strain evidence="3">ATCC BAA-407 / DSM 14655 / LMG 21543 / TTB310</strain>
    </source>
</reference>
<organism evidence="2 3">
    <name type="scientific">Ramlibacter tataouinensis (strain ATCC BAA-407 / DSM 14655 / LMG 21543 / TTB310)</name>
    <dbReference type="NCBI Taxonomy" id="365046"/>
    <lineage>
        <taxon>Bacteria</taxon>
        <taxon>Pseudomonadati</taxon>
        <taxon>Pseudomonadota</taxon>
        <taxon>Betaproteobacteria</taxon>
        <taxon>Burkholderiales</taxon>
        <taxon>Comamonadaceae</taxon>
        <taxon>Ramlibacter</taxon>
    </lineage>
</organism>
<dbReference type="PATRIC" id="fig|365046.3.peg.784"/>
<dbReference type="OrthoDB" id="8759890at2"/>
<keyword evidence="1" id="KW-0732">Signal</keyword>
<feature type="signal peptide" evidence="1">
    <location>
        <begin position="1"/>
        <end position="19"/>
    </location>
</feature>
<evidence type="ECO:0000313" key="3">
    <source>
        <dbReference type="Proteomes" id="UP000008385"/>
    </source>
</evidence>
<proteinExistence type="predicted"/>
<dbReference type="KEGG" id="rta:Rta_07650"/>
<evidence type="ECO:0000256" key="1">
    <source>
        <dbReference type="SAM" id="SignalP"/>
    </source>
</evidence>
<name>F5XXP3_RAMTT</name>
<reference evidence="2 3" key="2">
    <citation type="journal article" date="2011" name="PLoS ONE">
        <title>The Cyst-Dividing Bacterium Ramlibacter tataouinensis TTB310 Genome Reveals a Well-Stocked Toolbox for Adaptation to a Desert Environment.</title>
        <authorList>
            <person name="De Luca G."/>
            <person name="Barakat M."/>
            <person name="Ortet P."/>
            <person name="Fochesato S."/>
            <person name="Jourlin-Castelli C."/>
            <person name="Ansaldi M."/>
            <person name="Py B."/>
            <person name="Fichant G."/>
            <person name="Coutinho P.M."/>
            <person name="Voulhoux R."/>
            <person name="Bastien O."/>
            <person name="Marechal E."/>
            <person name="Henrissat B."/>
            <person name="Quentin Y."/>
            <person name="Noirot P."/>
            <person name="Filloux A."/>
            <person name="Mejean V."/>
            <person name="Dubow M.S."/>
            <person name="Barras F."/>
            <person name="Barbe V."/>
            <person name="Weissenbach J."/>
            <person name="Mihalcescu I."/>
            <person name="Vermeglio A."/>
            <person name="Achouak W."/>
            <person name="Heulin T."/>
        </authorList>
    </citation>
    <scope>NUCLEOTIDE SEQUENCE [LARGE SCALE GENOMIC DNA]</scope>
    <source>
        <strain evidence="3">ATCC BAA-407 / DSM 14655 / LMG 21543 / TTB310</strain>
    </source>
</reference>
<protein>
    <recommendedName>
        <fullName evidence="4">DUF4402 domain-containing protein</fullName>
    </recommendedName>
</protein>